<feature type="transmembrane region" description="Helical" evidence="1">
    <location>
        <begin position="18"/>
        <end position="37"/>
    </location>
</feature>
<dbReference type="RefSeq" id="WP_253758137.1">
    <property type="nucleotide sequence ID" value="NZ_JAMZDZ010000001.1"/>
</dbReference>
<keyword evidence="3" id="KW-1185">Reference proteome</keyword>
<name>A0ABV8LHA6_9ACTN</name>
<organism evidence="2 3">
    <name type="scientific">Hamadaea flava</name>
    <dbReference type="NCBI Taxonomy" id="1742688"/>
    <lineage>
        <taxon>Bacteria</taxon>
        <taxon>Bacillati</taxon>
        <taxon>Actinomycetota</taxon>
        <taxon>Actinomycetes</taxon>
        <taxon>Micromonosporales</taxon>
        <taxon>Micromonosporaceae</taxon>
        <taxon>Hamadaea</taxon>
    </lineage>
</organism>
<dbReference type="Pfam" id="PF14325">
    <property type="entry name" value="DUF4383"/>
    <property type="match status" value="1"/>
</dbReference>
<feature type="transmembrane region" description="Helical" evidence="1">
    <location>
        <begin position="115"/>
        <end position="135"/>
    </location>
</feature>
<protein>
    <submittedName>
        <fullName evidence="2">DUF4383 domain-containing protein</fullName>
    </submittedName>
</protein>
<gene>
    <name evidence="2" type="ORF">ACFOZ4_06765</name>
</gene>
<proteinExistence type="predicted"/>
<dbReference type="EMBL" id="JBHSAY010000005">
    <property type="protein sequence ID" value="MFC4130301.1"/>
    <property type="molecule type" value="Genomic_DNA"/>
</dbReference>
<dbReference type="Proteomes" id="UP001595816">
    <property type="component" value="Unassembled WGS sequence"/>
</dbReference>
<keyword evidence="1" id="KW-0472">Membrane</keyword>
<evidence type="ECO:0000256" key="1">
    <source>
        <dbReference type="SAM" id="Phobius"/>
    </source>
</evidence>
<sequence length="145" mass="15143">MFKHAPVNHPLRPVYRTIAAVASAVTVLIGAIGYFSTSSQEYFAANDSKVLGLLGMNPGHALLMVGSGVVMLLALLIGRNVDSTISFLLGCALMAVGTVGLLIMRTDANFLSYRMSNVIVAYVIGSLLMAAGLYLKSGRAAAAAH</sequence>
<feature type="transmembrane region" description="Helical" evidence="1">
    <location>
        <begin position="85"/>
        <end position="103"/>
    </location>
</feature>
<keyword evidence="1" id="KW-0812">Transmembrane</keyword>
<accession>A0ABV8LHA6</accession>
<feature type="transmembrane region" description="Helical" evidence="1">
    <location>
        <begin position="57"/>
        <end position="78"/>
    </location>
</feature>
<reference evidence="3" key="1">
    <citation type="journal article" date="2019" name="Int. J. Syst. Evol. Microbiol.">
        <title>The Global Catalogue of Microorganisms (GCM) 10K type strain sequencing project: providing services to taxonomists for standard genome sequencing and annotation.</title>
        <authorList>
            <consortium name="The Broad Institute Genomics Platform"/>
            <consortium name="The Broad Institute Genome Sequencing Center for Infectious Disease"/>
            <person name="Wu L."/>
            <person name="Ma J."/>
        </authorList>
    </citation>
    <scope>NUCLEOTIDE SEQUENCE [LARGE SCALE GENOMIC DNA]</scope>
    <source>
        <strain evidence="3">CGMCC 4.7289</strain>
    </source>
</reference>
<evidence type="ECO:0000313" key="2">
    <source>
        <dbReference type="EMBL" id="MFC4130301.1"/>
    </source>
</evidence>
<comment type="caution">
    <text evidence="2">The sequence shown here is derived from an EMBL/GenBank/DDBJ whole genome shotgun (WGS) entry which is preliminary data.</text>
</comment>
<evidence type="ECO:0000313" key="3">
    <source>
        <dbReference type="Proteomes" id="UP001595816"/>
    </source>
</evidence>
<keyword evidence="1" id="KW-1133">Transmembrane helix</keyword>